<name>A0A4Y6UXB2_SACBS</name>
<dbReference type="Gene3D" id="1.20.5.3310">
    <property type="match status" value="1"/>
</dbReference>
<evidence type="ECO:0000256" key="5">
    <source>
        <dbReference type="ARBA" id="ARBA00022927"/>
    </source>
</evidence>
<evidence type="ECO:0000256" key="8">
    <source>
        <dbReference type="ARBA" id="ARBA00023136"/>
    </source>
</evidence>
<accession>A0A4Y6UXB2</accession>
<evidence type="ECO:0000256" key="7">
    <source>
        <dbReference type="ARBA" id="ARBA00023010"/>
    </source>
</evidence>
<proteinExistence type="inferred from homology"/>
<evidence type="ECO:0000256" key="10">
    <source>
        <dbReference type="SAM" id="MobiDB-lite"/>
    </source>
</evidence>
<dbReference type="GO" id="GO:0033281">
    <property type="term" value="C:TAT protein transport complex"/>
    <property type="evidence" value="ECO:0007669"/>
    <property type="project" value="UniProtKB-UniRule"/>
</dbReference>
<dbReference type="NCBIfam" id="TIGR01411">
    <property type="entry name" value="tatAE"/>
    <property type="match status" value="1"/>
</dbReference>
<dbReference type="InterPro" id="IPR003369">
    <property type="entry name" value="TatA/B/E"/>
</dbReference>
<comment type="subunit">
    <text evidence="9">Forms a complex with TatC.</text>
</comment>
<dbReference type="AlphaFoldDB" id="A0A4Y6UXB2"/>
<feature type="compositionally biased region" description="Gly residues" evidence="10">
    <location>
        <begin position="76"/>
        <end position="86"/>
    </location>
</feature>
<keyword evidence="4 9" id="KW-0812">Transmembrane</keyword>
<keyword evidence="6 9" id="KW-1133">Transmembrane helix</keyword>
<keyword evidence="7 9" id="KW-0811">Translocation</keyword>
<dbReference type="GO" id="GO:0008320">
    <property type="term" value="F:protein transmembrane transporter activity"/>
    <property type="evidence" value="ECO:0007669"/>
    <property type="project" value="UniProtKB-UniRule"/>
</dbReference>
<dbReference type="InterPro" id="IPR006312">
    <property type="entry name" value="TatA/E"/>
</dbReference>
<dbReference type="KEGG" id="saca:FFV09_09200"/>
<comment type="similarity">
    <text evidence="9">Belongs to the TatA/E family.</text>
</comment>
<evidence type="ECO:0000256" key="4">
    <source>
        <dbReference type="ARBA" id="ARBA00022692"/>
    </source>
</evidence>
<dbReference type="EMBL" id="CP041217">
    <property type="protein sequence ID" value="QDH21011.1"/>
    <property type="molecule type" value="Genomic_DNA"/>
</dbReference>
<comment type="subcellular location">
    <subcellularLocation>
        <location evidence="1 9">Cell membrane</location>
        <topology evidence="1 9">Single-pass membrane protein</topology>
    </subcellularLocation>
</comment>
<evidence type="ECO:0000256" key="3">
    <source>
        <dbReference type="ARBA" id="ARBA00022475"/>
    </source>
</evidence>
<feature type="compositionally biased region" description="Basic and acidic residues" evidence="10">
    <location>
        <begin position="42"/>
        <end position="51"/>
    </location>
</feature>
<keyword evidence="3 9" id="KW-1003">Cell membrane</keyword>
<comment type="function">
    <text evidence="9">Part of the twin-arginine translocation (Tat) system that transports large folded proteins containing a characteristic twin-arginine motif in their signal peptide across membranes. TatA could form the protein-conducting channel of the Tat system.</text>
</comment>
<dbReference type="Pfam" id="PF02416">
    <property type="entry name" value="TatA_B_E"/>
    <property type="match status" value="1"/>
</dbReference>
<evidence type="ECO:0000256" key="6">
    <source>
        <dbReference type="ARBA" id="ARBA00022989"/>
    </source>
</evidence>
<feature type="compositionally biased region" description="Low complexity" evidence="10">
    <location>
        <begin position="52"/>
        <end position="64"/>
    </location>
</feature>
<protein>
    <recommendedName>
        <fullName evidence="9">Sec-independent protein translocase protein TatA</fullName>
    </recommendedName>
</protein>
<organism evidence="11 12">
    <name type="scientific">Saccharibacillus brassicae</name>
    <dbReference type="NCBI Taxonomy" id="2583377"/>
    <lineage>
        <taxon>Bacteria</taxon>
        <taxon>Bacillati</taxon>
        <taxon>Bacillota</taxon>
        <taxon>Bacilli</taxon>
        <taxon>Bacillales</taxon>
        <taxon>Paenibacillaceae</taxon>
        <taxon>Saccharibacillus</taxon>
    </lineage>
</organism>
<feature type="region of interest" description="Disordered" evidence="10">
    <location>
        <begin position="42"/>
        <end position="86"/>
    </location>
</feature>
<sequence length="86" mass="8491">MAFGPGSIAVVVGVALLVFGPKKLPELGRAAGETLKEFRSATRGLGDDSAKDSGAAARKSAEAAPTVALSKEPVEGEGGGGRPDSP</sequence>
<dbReference type="HAMAP" id="MF_00236">
    <property type="entry name" value="TatA_E"/>
    <property type="match status" value="1"/>
</dbReference>
<dbReference type="GO" id="GO:0043953">
    <property type="term" value="P:protein transport by the Tat complex"/>
    <property type="evidence" value="ECO:0007669"/>
    <property type="project" value="UniProtKB-UniRule"/>
</dbReference>
<dbReference type="NCBIfam" id="NF011430">
    <property type="entry name" value="PRK14861.1"/>
    <property type="match status" value="1"/>
</dbReference>
<evidence type="ECO:0000256" key="9">
    <source>
        <dbReference type="HAMAP-Rule" id="MF_00236"/>
    </source>
</evidence>
<gene>
    <name evidence="9 11" type="primary">tatA</name>
    <name evidence="11" type="ORF">FFV09_09200</name>
</gene>
<keyword evidence="12" id="KW-1185">Reference proteome</keyword>
<evidence type="ECO:0000313" key="11">
    <source>
        <dbReference type="EMBL" id="QDH21011.1"/>
    </source>
</evidence>
<dbReference type="PANTHER" id="PTHR42982">
    <property type="entry name" value="SEC-INDEPENDENT PROTEIN TRANSLOCASE PROTEIN TATA"/>
    <property type="match status" value="1"/>
</dbReference>
<reference evidence="11 12" key="1">
    <citation type="submission" date="2019-06" db="EMBL/GenBank/DDBJ databases">
        <title>Saccharibacillus brassicae sp. nov., an endophytic bacterium isolated from Chinese cabbage seeds (Brassica pekinensis).</title>
        <authorList>
            <person name="Jiang L."/>
            <person name="Lee J."/>
            <person name="Kim S.W."/>
        </authorList>
    </citation>
    <scope>NUCLEOTIDE SEQUENCE [LARGE SCALE GENOMIC DNA]</scope>
    <source>
        <strain evidence="12">KCTC 43072 / ATSA2</strain>
    </source>
</reference>
<evidence type="ECO:0000313" key="12">
    <source>
        <dbReference type="Proteomes" id="UP000316968"/>
    </source>
</evidence>
<dbReference type="Proteomes" id="UP000316968">
    <property type="component" value="Chromosome"/>
</dbReference>
<keyword evidence="2 9" id="KW-0813">Transport</keyword>
<dbReference type="PANTHER" id="PTHR42982:SF1">
    <property type="entry name" value="SEC-INDEPENDENT PROTEIN TRANSLOCASE PROTEIN TATA"/>
    <property type="match status" value="1"/>
</dbReference>
<keyword evidence="8 9" id="KW-0472">Membrane</keyword>
<keyword evidence="5 9" id="KW-0653">Protein transport</keyword>
<evidence type="ECO:0000256" key="1">
    <source>
        <dbReference type="ARBA" id="ARBA00004162"/>
    </source>
</evidence>
<evidence type="ECO:0000256" key="2">
    <source>
        <dbReference type="ARBA" id="ARBA00022448"/>
    </source>
</evidence>